<feature type="compositionally biased region" description="Acidic residues" evidence="1">
    <location>
        <begin position="130"/>
        <end position="151"/>
    </location>
</feature>
<evidence type="ECO:0000256" key="1">
    <source>
        <dbReference type="SAM" id="MobiDB-lite"/>
    </source>
</evidence>
<feature type="compositionally biased region" description="Acidic residues" evidence="1">
    <location>
        <begin position="79"/>
        <end position="97"/>
    </location>
</feature>
<organism evidence="2 3">
    <name type="scientific">Acanthamoeba castellanii (strain ATCC 30010 / Neff)</name>
    <dbReference type="NCBI Taxonomy" id="1257118"/>
    <lineage>
        <taxon>Eukaryota</taxon>
        <taxon>Amoebozoa</taxon>
        <taxon>Discosea</taxon>
        <taxon>Longamoebia</taxon>
        <taxon>Centramoebida</taxon>
        <taxon>Acanthamoebidae</taxon>
        <taxon>Acanthamoeba</taxon>
    </lineage>
</organism>
<protein>
    <submittedName>
        <fullName evidence="2">Uncharacterized protein</fullName>
    </submittedName>
</protein>
<dbReference type="VEuPathDB" id="AmoebaDB:ACA1_063960"/>
<feature type="compositionally biased region" description="Low complexity" evidence="1">
    <location>
        <begin position="157"/>
        <end position="166"/>
    </location>
</feature>
<feature type="region of interest" description="Disordered" evidence="1">
    <location>
        <begin position="185"/>
        <end position="249"/>
    </location>
</feature>
<feature type="region of interest" description="Disordered" evidence="1">
    <location>
        <begin position="130"/>
        <end position="166"/>
    </location>
</feature>
<feature type="compositionally biased region" description="Basic and acidic residues" evidence="1">
    <location>
        <begin position="185"/>
        <end position="197"/>
    </location>
</feature>
<keyword evidence="3" id="KW-1185">Reference proteome</keyword>
<name>L8GXH6_ACACF</name>
<dbReference type="RefSeq" id="XP_004339645.1">
    <property type="nucleotide sequence ID" value="XM_004339597.1"/>
</dbReference>
<evidence type="ECO:0000313" key="3">
    <source>
        <dbReference type="Proteomes" id="UP000011083"/>
    </source>
</evidence>
<proteinExistence type="predicted"/>
<dbReference type="Proteomes" id="UP000011083">
    <property type="component" value="Unassembled WGS sequence"/>
</dbReference>
<dbReference type="EMBL" id="KB007974">
    <property type="protein sequence ID" value="ELR17632.1"/>
    <property type="molecule type" value="Genomic_DNA"/>
</dbReference>
<gene>
    <name evidence="2" type="ORF">ACA1_063960</name>
</gene>
<feature type="compositionally biased region" description="Gly residues" evidence="1">
    <location>
        <begin position="207"/>
        <end position="222"/>
    </location>
</feature>
<dbReference type="KEGG" id="acan:ACA1_063960"/>
<dbReference type="GeneID" id="14917955"/>
<feature type="region of interest" description="Disordered" evidence="1">
    <location>
        <begin position="75"/>
        <end position="107"/>
    </location>
</feature>
<reference evidence="2 3" key="1">
    <citation type="journal article" date="2013" name="Genome Biol.">
        <title>Genome of Acanthamoeba castellanii highlights extensive lateral gene transfer and early evolution of tyrosine kinase signaling.</title>
        <authorList>
            <person name="Clarke M."/>
            <person name="Lohan A.J."/>
            <person name="Liu B."/>
            <person name="Lagkouvardos I."/>
            <person name="Roy S."/>
            <person name="Zafar N."/>
            <person name="Bertelli C."/>
            <person name="Schilde C."/>
            <person name="Kianianmomeni A."/>
            <person name="Burglin T.R."/>
            <person name="Frech C."/>
            <person name="Turcotte B."/>
            <person name="Kopec K.O."/>
            <person name="Synnott J.M."/>
            <person name="Choo C."/>
            <person name="Paponov I."/>
            <person name="Finkler A."/>
            <person name="Soon Heng Tan C."/>
            <person name="Hutchins A.P."/>
            <person name="Weinmeier T."/>
            <person name="Rattei T."/>
            <person name="Chu J.S."/>
            <person name="Gimenez G."/>
            <person name="Irimia M."/>
            <person name="Rigden D.J."/>
            <person name="Fitzpatrick D.A."/>
            <person name="Lorenzo-Morales J."/>
            <person name="Bateman A."/>
            <person name="Chiu C.H."/>
            <person name="Tang P."/>
            <person name="Hegemann P."/>
            <person name="Fromm H."/>
            <person name="Raoult D."/>
            <person name="Greub G."/>
            <person name="Miranda-Saavedra D."/>
            <person name="Chen N."/>
            <person name="Nash P."/>
            <person name="Ginger M.L."/>
            <person name="Horn M."/>
            <person name="Schaap P."/>
            <person name="Caler L."/>
            <person name="Loftus B."/>
        </authorList>
    </citation>
    <scope>NUCLEOTIDE SEQUENCE [LARGE SCALE GENOMIC DNA]</scope>
    <source>
        <strain evidence="2 3">Neff</strain>
    </source>
</reference>
<evidence type="ECO:0000313" key="2">
    <source>
        <dbReference type="EMBL" id="ELR17632.1"/>
    </source>
</evidence>
<sequence length="249" mass="26235">MRVKRLGMTVLAGCILLFGALNVVLVLQVHVSTLEADMKEAAADWPLSALHSLYFTSARSLLPFAESNSFLISPGASTSEEEQAPGLTEDDEEDDAGEAPQEPIQEPVRLEWQLQSDLEEDDRQALQVEGDLEGEPEGGEGEGEEGELDAADEPRVVQEAAGGAVAAEEALAAAVSAQQAVKLRERTFSRRVNERKKAAVAPALGTTGSGTSGAGRGKGRGGAAPPPPPPAPVAVRKGQMQNKKKRPRP</sequence>
<dbReference type="AlphaFoldDB" id="L8GXH6"/>
<accession>L8GXH6</accession>